<dbReference type="RefSeq" id="WP_156228044.1">
    <property type="nucleotide sequence ID" value="NZ_CP046415.1"/>
</dbReference>
<dbReference type="InterPro" id="IPR029045">
    <property type="entry name" value="ClpP/crotonase-like_dom_sf"/>
</dbReference>
<evidence type="ECO:0000259" key="11">
    <source>
        <dbReference type="Pfam" id="PF01343"/>
    </source>
</evidence>
<dbReference type="EMBL" id="CP046415">
    <property type="protein sequence ID" value="QGT77976.1"/>
    <property type="molecule type" value="Genomic_DNA"/>
</dbReference>
<feature type="domain" description="Peptidase S49" evidence="11">
    <location>
        <begin position="178"/>
        <end position="323"/>
    </location>
</feature>
<dbReference type="GO" id="GO:0004252">
    <property type="term" value="F:serine-type endopeptidase activity"/>
    <property type="evidence" value="ECO:0007669"/>
    <property type="project" value="InterPro"/>
</dbReference>
<evidence type="ECO:0000256" key="1">
    <source>
        <dbReference type="ARBA" id="ARBA00004236"/>
    </source>
</evidence>
<reference evidence="13 14" key="1">
    <citation type="submission" date="2019-11" db="EMBL/GenBank/DDBJ databases">
        <authorList>
            <person name="Zhang J."/>
            <person name="Sun C."/>
        </authorList>
    </citation>
    <scope>NUCLEOTIDE SEQUENCE [LARGE SCALE GENOMIC DNA]</scope>
    <source>
        <strain evidence="14">sp2</strain>
    </source>
</reference>
<comment type="similarity">
    <text evidence="2">Belongs to the peptidase S49 family.</text>
</comment>
<dbReference type="CDD" id="cd07023">
    <property type="entry name" value="S49_Sppa_N_C"/>
    <property type="match status" value="1"/>
</dbReference>
<dbReference type="NCBIfam" id="NF008745">
    <property type="entry name" value="PRK11778.1"/>
    <property type="match status" value="1"/>
</dbReference>
<evidence type="ECO:0000256" key="4">
    <source>
        <dbReference type="ARBA" id="ARBA00022670"/>
    </source>
</evidence>
<evidence type="ECO:0000256" key="8">
    <source>
        <dbReference type="ARBA" id="ARBA00022989"/>
    </source>
</evidence>
<feature type="region of interest" description="Disordered" evidence="10">
    <location>
        <begin position="84"/>
        <end position="114"/>
    </location>
</feature>
<dbReference type="InterPro" id="IPR002142">
    <property type="entry name" value="Peptidase_S49"/>
</dbReference>
<keyword evidence="9" id="KW-0472">Membrane</keyword>
<evidence type="ECO:0000256" key="9">
    <source>
        <dbReference type="ARBA" id="ARBA00023136"/>
    </source>
</evidence>
<gene>
    <name evidence="13" type="primary">sohB</name>
    <name evidence="13" type="ORF">GM160_03175</name>
</gene>
<keyword evidence="8" id="KW-1133">Transmembrane helix</keyword>
<dbReference type="PANTHER" id="PTHR42987">
    <property type="entry name" value="PEPTIDASE S49"/>
    <property type="match status" value="1"/>
</dbReference>
<keyword evidence="6 13" id="KW-0378">Hydrolase</keyword>
<evidence type="ECO:0000313" key="14">
    <source>
        <dbReference type="Proteomes" id="UP000427716"/>
    </source>
</evidence>
<dbReference type="AlphaFoldDB" id="A0A6I6CU43"/>
<keyword evidence="3" id="KW-1003">Cell membrane</keyword>
<evidence type="ECO:0000256" key="10">
    <source>
        <dbReference type="SAM" id="MobiDB-lite"/>
    </source>
</evidence>
<evidence type="ECO:0000256" key="5">
    <source>
        <dbReference type="ARBA" id="ARBA00022692"/>
    </source>
</evidence>
<accession>A0A6I6CU43</accession>
<sequence>MWPEYFLFLLKTLTLAVAVIFVVAAVVSVVAQARNTQAGDGRLKPLKIRRLNDEIESRSKQLREALKKTDGGWKAKWADLRQRLPGGKKKDQGDAPAATEDKPSQAAEEKGEADAAPRTFVLRFHGDIRASAVEALREEVSAVLQAAEPGRDRVLLVLDSPGGVVPGYGLAAAQLARLRSAEIELVAVVDRVAASGGYMMAAVANRIVAAPFAIVGSIGVVAQLPNIHRLLKRNDIDVELHTAGQYKRTLTLLGENTEAGREKFREELEQTHLLFKQFLNRYRPQLDLDKLATGEHWYGEDALGLDLIDEIGTSDDLVLAAVEQGDAYEIVQPMKKRGLLTRLSASAQSALSEWRHPL</sequence>
<evidence type="ECO:0000256" key="6">
    <source>
        <dbReference type="ARBA" id="ARBA00022801"/>
    </source>
</evidence>
<keyword evidence="7" id="KW-0720">Serine protease</keyword>
<evidence type="ECO:0000313" key="13">
    <source>
        <dbReference type="EMBL" id="QGT77976.1"/>
    </source>
</evidence>
<keyword evidence="5" id="KW-0812">Transmembrane</keyword>
<dbReference type="Gene3D" id="3.90.226.10">
    <property type="entry name" value="2-enoyl-CoA Hydratase, Chain A, domain 1"/>
    <property type="match status" value="1"/>
</dbReference>
<evidence type="ECO:0000256" key="7">
    <source>
        <dbReference type="ARBA" id="ARBA00022825"/>
    </source>
</evidence>
<dbReference type="Pfam" id="PF01343">
    <property type="entry name" value="Peptidase_S49"/>
    <property type="match status" value="1"/>
</dbReference>
<dbReference type="InterPro" id="IPR047272">
    <property type="entry name" value="S49_SppA_C"/>
</dbReference>
<protein>
    <submittedName>
        <fullName evidence="13">Protease SohB</fullName>
        <ecNumber evidence="13">3.4.21.-</ecNumber>
    </submittedName>
</protein>
<evidence type="ECO:0000256" key="2">
    <source>
        <dbReference type="ARBA" id="ARBA00008683"/>
    </source>
</evidence>
<dbReference type="KEGG" id="ghl:GM160_03175"/>
<dbReference type="EC" id="3.4.21.-" evidence="13"/>
<proteinExistence type="inferred from homology"/>
<dbReference type="Pfam" id="PF08496">
    <property type="entry name" value="Peptidase_S49_N"/>
    <property type="match status" value="1"/>
</dbReference>
<dbReference type="SUPFAM" id="SSF52096">
    <property type="entry name" value="ClpP/crotonase"/>
    <property type="match status" value="1"/>
</dbReference>
<feature type="domain" description="Peptidase S49 N-terminal proteobacteria" evidence="12">
    <location>
        <begin position="4"/>
        <end position="175"/>
    </location>
</feature>
<evidence type="ECO:0000259" key="12">
    <source>
        <dbReference type="Pfam" id="PF08496"/>
    </source>
</evidence>
<keyword evidence="4 13" id="KW-0645">Protease</keyword>
<dbReference type="PANTHER" id="PTHR42987:SF4">
    <property type="entry name" value="PROTEASE SOHB-RELATED"/>
    <property type="match status" value="1"/>
</dbReference>
<organism evidence="13 14">
    <name type="scientific">Guyparkeria halophila</name>
    <dbReference type="NCBI Taxonomy" id="47960"/>
    <lineage>
        <taxon>Bacteria</taxon>
        <taxon>Pseudomonadati</taxon>
        <taxon>Pseudomonadota</taxon>
        <taxon>Gammaproteobacteria</taxon>
        <taxon>Chromatiales</taxon>
        <taxon>Thioalkalibacteraceae</taxon>
        <taxon>Guyparkeria</taxon>
    </lineage>
</organism>
<evidence type="ECO:0000256" key="3">
    <source>
        <dbReference type="ARBA" id="ARBA00022475"/>
    </source>
</evidence>
<dbReference type="InterPro" id="IPR013703">
    <property type="entry name" value="Peptidase_S49_N_proteobac"/>
</dbReference>
<name>A0A6I6CU43_9GAMM</name>
<dbReference type="GO" id="GO:0006508">
    <property type="term" value="P:proteolysis"/>
    <property type="evidence" value="ECO:0007669"/>
    <property type="project" value="UniProtKB-KW"/>
</dbReference>
<dbReference type="GO" id="GO:0005886">
    <property type="term" value="C:plasma membrane"/>
    <property type="evidence" value="ECO:0007669"/>
    <property type="project" value="UniProtKB-SubCell"/>
</dbReference>
<keyword evidence="14" id="KW-1185">Reference proteome</keyword>
<dbReference type="Proteomes" id="UP000427716">
    <property type="component" value="Chromosome"/>
</dbReference>
<comment type="subcellular location">
    <subcellularLocation>
        <location evidence="1">Cell membrane</location>
    </subcellularLocation>
</comment>